<dbReference type="Proteomes" id="UP000298324">
    <property type="component" value="Unassembled WGS sequence"/>
</dbReference>
<gene>
    <name evidence="4" type="ORF">Psch_00081</name>
</gene>
<sequence>MITKELIQRINELARKQRAEGLTPEEKKEQQELRNLYLKSIRSQVVDTLQSSGFKPGKKHNGACECEHCASDKDQREGKNGSVKEPGPYRLLH</sequence>
<evidence type="ECO:0000313" key="4">
    <source>
        <dbReference type="EMBL" id="TEB06549.1"/>
    </source>
</evidence>
<dbReference type="InterPro" id="IPR009242">
    <property type="entry name" value="DUF896"/>
</dbReference>
<comment type="similarity">
    <text evidence="2">Belongs to the UPF0291 family.</text>
</comment>
<evidence type="ECO:0000256" key="2">
    <source>
        <dbReference type="HAMAP-Rule" id="MF_01103"/>
    </source>
</evidence>
<feature type="compositionally biased region" description="Basic and acidic residues" evidence="3">
    <location>
        <begin position="70"/>
        <end position="79"/>
    </location>
</feature>
<dbReference type="HAMAP" id="MF_01103">
    <property type="entry name" value="UPF0291"/>
    <property type="match status" value="1"/>
</dbReference>
<dbReference type="GO" id="GO:0005737">
    <property type="term" value="C:cytoplasm"/>
    <property type="evidence" value="ECO:0007669"/>
    <property type="project" value="UniProtKB-SubCell"/>
</dbReference>
<dbReference type="RefSeq" id="WP_190238786.1">
    <property type="nucleotide sequence ID" value="NZ_QFGA01000001.1"/>
</dbReference>
<name>A0A4Y7RCR6_9FIRM</name>
<comment type="subcellular location">
    <subcellularLocation>
        <location evidence="2">Cytoplasm</location>
    </subcellularLocation>
</comment>
<reference evidence="4 5" key="1">
    <citation type="journal article" date="2018" name="Environ. Microbiol.">
        <title>Novel energy conservation strategies and behaviour of Pelotomaculum schinkii driving syntrophic propionate catabolism.</title>
        <authorList>
            <person name="Hidalgo-Ahumada C.A.P."/>
            <person name="Nobu M.K."/>
            <person name="Narihiro T."/>
            <person name="Tamaki H."/>
            <person name="Liu W.T."/>
            <person name="Kamagata Y."/>
            <person name="Stams A.J.M."/>
            <person name="Imachi H."/>
            <person name="Sousa D.Z."/>
        </authorList>
    </citation>
    <scope>NUCLEOTIDE SEQUENCE [LARGE SCALE GENOMIC DNA]</scope>
    <source>
        <strain evidence="4 5">HH</strain>
    </source>
</reference>
<organism evidence="4 5">
    <name type="scientific">Pelotomaculum schinkii</name>
    <dbReference type="NCBI Taxonomy" id="78350"/>
    <lineage>
        <taxon>Bacteria</taxon>
        <taxon>Bacillati</taxon>
        <taxon>Bacillota</taxon>
        <taxon>Clostridia</taxon>
        <taxon>Eubacteriales</taxon>
        <taxon>Desulfotomaculaceae</taxon>
        <taxon>Pelotomaculum</taxon>
    </lineage>
</organism>
<feature type="region of interest" description="Disordered" evidence="3">
    <location>
        <begin position="70"/>
        <end position="93"/>
    </location>
</feature>
<evidence type="ECO:0000313" key="5">
    <source>
        <dbReference type="Proteomes" id="UP000298324"/>
    </source>
</evidence>
<dbReference type="PANTHER" id="PTHR37300">
    <property type="entry name" value="UPF0291 PROTEIN CBO2609/CLC_2481"/>
    <property type="match status" value="1"/>
</dbReference>
<dbReference type="PANTHER" id="PTHR37300:SF1">
    <property type="entry name" value="UPF0291 PROTEIN YNZC"/>
    <property type="match status" value="1"/>
</dbReference>
<accession>A0A4Y7RCR6</accession>
<evidence type="ECO:0000256" key="1">
    <source>
        <dbReference type="ARBA" id="ARBA00022490"/>
    </source>
</evidence>
<dbReference type="Gene3D" id="1.10.287.540">
    <property type="entry name" value="Helix hairpin bin"/>
    <property type="match status" value="1"/>
</dbReference>
<keyword evidence="5" id="KW-1185">Reference proteome</keyword>
<dbReference type="AlphaFoldDB" id="A0A4Y7RCR6"/>
<dbReference type="Pfam" id="PF05979">
    <property type="entry name" value="DUF896"/>
    <property type="match status" value="1"/>
</dbReference>
<proteinExistence type="inferred from homology"/>
<dbReference type="EMBL" id="QFGA01000001">
    <property type="protein sequence ID" value="TEB06549.1"/>
    <property type="molecule type" value="Genomic_DNA"/>
</dbReference>
<protein>
    <recommendedName>
        <fullName evidence="2">UPF0291 protein Psch_00081</fullName>
    </recommendedName>
</protein>
<evidence type="ECO:0000256" key="3">
    <source>
        <dbReference type="SAM" id="MobiDB-lite"/>
    </source>
</evidence>
<dbReference type="SUPFAM" id="SSF158221">
    <property type="entry name" value="YnzC-like"/>
    <property type="match status" value="1"/>
</dbReference>
<keyword evidence="1 2" id="KW-0963">Cytoplasm</keyword>
<comment type="caution">
    <text evidence="4">The sequence shown here is derived from an EMBL/GenBank/DDBJ whole genome shotgun (WGS) entry which is preliminary data.</text>
</comment>